<evidence type="ECO:0000256" key="3">
    <source>
        <dbReference type="ARBA" id="ARBA00022512"/>
    </source>
</evidence>
<keyword evidence="3" id="KW-0134">Cell wall</keyword>
<dbReference type="EMBL" id="CM007381">
    <property type="protein sequence ID" value="ONK81151.1"/>
    <property type="molecule type" value="Genomic_DNA"/>
</dbReference>
<keyword evidence="4" id="KW-0964">Secreted</keyword>
<name>A0A5P1FW95_ASPOF</name>
<evidence type="ECO:0000256" key="2">
    <source>
        <dbReference type="ARBA" id="ARBA00008834"/>
    </source>
</evidence>
<protein>
    <recommendedName>
        <fullName evidence="11">Polygalacturonase</fullName>
    </recommendedName>
</protein>
<dbReference type="GO" id="GO:0005975">
    <property type="term" value="P:carbohydrate metabolic process"/>
    <property type="evidence" value="ECO:0007669"/>
    <property type="project" value="InterPro"/>
</dbReference>
<evidence type="ECO:0000256" key="8">
    <source>
        <dbReference type="RuleBase" id="RU361169"/>
    </source>
</evidence>
<keyword evidence="6 8" id="KW-0326">Glycosidase</keyword>
<gene>
    <name evidence="9" type="ORF">A4U43_C01F25830</name>
</gene>
<evidence type="ECO:0000256" key="5">
    <source>
        <dbReference type="ARBA" id="ARBA00022801"/>
    </source>
</evidence>
<organism evidence="9 10">
    <name type="scientific">Asparagus officinalis</name>
    <name type="common">Garden asparagus</name>
    <dbReference type="NCBI Taxonomy" id="4686"/>
    <lineage>
        <taxon>Eukaryota</taxon>
        <taxon>Viridiplantae</taxon>
        <taxon>Streptophyta</taxon>
        <taxon>Embryophyta</taxon>
        <taxon>Tracheophyta</taxon>
        <taxon>Spermatophyta</taxon>
        <taxon>Magnoliopsida</taxon>
        <taxon>Liliopsida</taxon>
        <taxon>Asparagales</taxon>
        <taxon>Asparagaceae</taxon>
        <taxon>Asparagoideae</taxon>
        <taxon>Asparagus</taxon>
    </lineage>
</organism>
<evidence type="ECO:0000313" key="9">
    <source>
        <dbReference type="EMBL" id="ONK81151.1"/>
    </source>
</evidence>
<dbReference type="PANTHER" id="PTHR31375">
    <property type="match status" value="1"/>
</dbReference>
<dbReference type="Pfam" id="PF00295">
    <property type="entry name" value="Glyco_hydro_28"/>
    <property type="match status" value="1"/>
</dbReference>
<dbReference type="AlphaFoldDB" id="A0A5P1FW95"/>
<evidence type="ECO:0000256" key="4">
    <source>
        <dbReference type="ARBA" id="ARBA00022525"/>
    </source>
</evidence>
<evidence type="ECO:0008006" key="11">
    <source>
        <dbReference type="Google" id="ProtNLM"/>
    </source>
</evidence>
<keyword evidence="7" id="KW-0961">Cell wall biogenesis/degradation</keyword>
<keyword evidence="5 8" id="KW-0378">Hydrolase</keyword>
<dbReference type="SUPFAM" id="SSF51126">
    <property type="entry name" value="Pectin lyase-like"/>
    <property type="match status" value="1"/>
</dbReference>
<evidence type="ECO:0000256" key="1">
    <source>
        <dbReference type="ARBA" id="ARBA00004191"/>
    </source>
</evidence>
<keyword evidence="10" id="KW-1185">Reference proteome</keyword>
<evidence type="ECO:0000256" key="7">
    <source>
        <dbReference type="ARBA" id="ARBA00023316"/>
    </source>
</evidence>
<dbReference type="Proteomes" id="UP000243459">
    <property type="component" value="Chromosome 1"/>
</dbReference>
<dbReference type="GO" id="GO:0071555">
    <property type="term" value="P:cell wall organization"/>
    <property type="evidence" value="ECO:0007669"/>
    <property type="project" value="UniProtKB-KW"/>
</dbReference>
<reference evidence="10" key="1">
    <citation type="journal article" date="2017" name="Nat. Commun.">
        <title>The asparagus genome sheds light on the origin and evolution of a young Y chromosome.</title>
        <authorList>
            <person name="Harkess A."/>
            <person name="Zhou J."/>
            <person name="Xu C."/>
            <person name="Bowers J.E."/>
            <person name="Van der Hulst R."/>
            <person name="Ayyampalayam S."/>
            <person name="Mercati F."/>
            <person name="Riccardi P."/>
            <person name="McKain M.R."/>
            <person name="Kakrana A."/>
            <person name="Tang H."/>
            <person name="Ray J."/>
            <person name="Groenendijk J."/>
            <person name="Arikit S."/>
            <person name="Mathioni S.M."/>
            <person name="Nakano M."/>
            <person name="Shan H."/>
            <person name="Telgmann-Rauber A."/>
            <person name="Kanno A."/>
            <person name="Yue Z."/>
            <person name="Chen H."/>
            <person name="Li W."/>
            <person name="Chen Y."/>
            <person name="Xu X."/>
            <person name="Zhang Y."/>
            <person name="Luo S."/>
            <person name="Chen H."/>
            <person name="Gao J."/>
            <person name="Mao Z."/>
            <person name="Pires J.C."/>
            <person name="Luo M."/>
            <person name="Kudrna D."/>
            <person name="Wing R.A."/>
            <person name="Meyers B.C."/>
            <person name="Yi K."/>
            <person name="Kong H."/>
            <person name="Lavrijsen P."/>
            <person name="Sunseri F."/>
            <person name="Falavigna A."/>
            <person name="Ye Y."/>
            <person name="Leebens-Mack J.H."/>
            <person name="Chen G."/>
        </authorList>
    </citation>
    <scope>NUCLEOTIDE SEQUENCE [LARGE SCALE GENOMIC DNA]</scope>
    <source>
        <strain evidence="10">cv. DH0086</strain>
    </source>
</reference>
<dbReference type="InterPro" id="IPR000743">
    <property type="entry name" value="Glyco_hydro_28"/>
</dbReference>
<accession>A0A5P1FW95</accession>
<comment type="similarity">
    <text evidence="2 8">Belongs to the glycosyl hydrolase 28 family.</text>
</comment>
<dbReference type="InterPro" id="IPR012334">
    <property type="entry name" value="Pectin_lyas_fold"/>
</dbReference>
<comment type="subcellular location">
    <subcellularLocation>
        <location evidence="1">Secreted</location>
        <location evidence="1">Cell wall</location>
    </subcellularLocation>
</comment>
<dbReference type="Gramene" id="ONK81151">
    <property type="protein sequence ID" value="ONK81151"/>
    <property type="gene ID" value="A4U43_C01F25830"/>
</dbReference>
<proteinExistence type="inferred from homology"/>
<dbReference type="Gene3D" id="2.160.20.10">
    <property type="entry name" value="Single-stranded right-handed beta-helix, Pectin lyase-like"/>
    <property type="match status" value="1"/>
</dbReference>
<sequence length="202" mass="22129">MGNCGTREDSVVAAVHAQVQQLYMFPVSVKSTPSENPIKGMIKAPPHRSAWDETNRRHWILFDGVNNLQVTGGGIINGNGQIWWKNSCKINKYLPCKNAPTAITFYGSNNLVVENLKVKNSQQIHEQFEKCTNFRASYLSITAPENSPNTDGIHITSTQNINLDHCNIGTGDDCISIVDGAQTVKATNISCGPGHGIKYMTP</sequence>
<evidence type="ECO:0000313" key="10">
    <source>
        <dbReference type="Proteomes" id="UP000243459"/>
    </source>
</evidence>
<dbReference type="InterPro" id="IPR011050">
    <property type="entry name" value="Pectin_lyase_fold/virulence"/>
</dbReference>
<dbReference type="GO" id="GO:0004650">
    <property type="term" value="F:polygalacturonase activity"/>
    <property type="evidence" value="ECO:0007669"/>
    <property type="project" value="InterPro"/>
</dbReference>
<dbReference type="OMA" id="YRHINIS"/>
<evidence type="ECO:0000256" key="6">
    <source>
        <dbReference type="ARBA" id="ARBA00023295"/>
    </source>
</evidence>